<comment type="subcellular location">
    <subcellularLocation>
        <location evidence="2">Cell membrane</location>
    </subcellularLocation>
    <subcellularLocation>
        <location evidence="1">Membrane</location>
        <topology evidence="1">Single-pass membrane protein</topology>
    </subcellularLocation>
</comment>
<evidence type="ECO:0000256" key="4">
    <source>
        <dbReference type="ARBA" id="ARBA00022692"/>
    </source>
</evidence>
<evidence type="ECO:0000256" key="7">
    <source>
        <dbReference type="ARBA" id="ARBA00024353"/>
    </source>
</evidence>
<evidence type="ECO:0000256" key="8">
    <source>
        <dbReference type="ARBA" id="ARBA00024438"/>
    </source>
</evidence>
<evidence type="ECO:0000256" key="9">
    <source>
        <dbReference type="ARBA" id="ARBA00029829"/>
    </source>
</evidence>
<dbReference type="PANTHER" id="PTHR37461:SF1">
    <property type="entry name" value="ANTI-SIGMA-K FACTOR RSKA"/>
    <property type="match status" value="1"/>
</dbReference>
<dbReference type="PANTHER" id="PTHR37461">
    <property type="entry name" value="ANTI-SIGMA-K FACTOR RSKA"/>
    <property type="match status" value="1"/>
</dbReference>
<protein>
    <recommendedName>
        <fullName evidence="8">Anti-sigma-W factor RsiW</fullName>
    </recommendedName>
    <alternativeName>
        <fullName evidence="10">Regulator of SigK</fullName>
    </alternativeName>
    <alternativeName>
        <fullName evidence="9">Sigma-K anti-sigma factor RskA</fullName>
    </alternativeName>
</protein>
<accession>A0ABW1V1K5</accession>
<evidence type="ECO:0000313" key="14">
    <source>
        <dbReference type="Proteomes" id="UP001596233"/>
    </source>
</evidence>
<evidence type="ECO:0000256" key="3">
    <source>
        <dbReference type="ARBA" id="ARBA00022475"/>
    </source>
</evidence>
<reference evidence="14" key="1">
    <citation type="journal article" date="2019" name="Int. J. Syst. Evol. Microbiol.">
        <title>The Global Catalogue of Microorganisms (GCM) 10K type strain sequencing project: providing services to taxonomists for standard genome sequencing and annotation.</title>
        <authorList>
            <consortium name="The Broad Institute Genomics Platform"/>
            <consortium name="The Broad Institute Genome Sequencing Center for Infectious Disease"/>
            <person name="Wu L."/>
            <person name="Ma J."/>
        </authorList>
    </citation>
    <scope>NUCLEOTIDE SEQUENCE [LARGE SCALE GENOMIC DNA]</scope>
    <source>
        <strain evidence="14">PCU 280</strain>
    </source>
</reference>
<dbReference type="Gene3D" id="1.10.10.1320">
    <property type="entry name" value="Anti-sigma factor, zinc-finger domain"/>
    <property type="match status" value="1"/>
</dbReference>
<evidence type="ECO:0000256" key="1">
    <source>
        <dbReference type="ARBA" id="ARBA00004167"/>
    </source>
</evidence>
<feature type="domain" description="Putative zinc-finger" evidence="12">
    <location>
        <begin position="24"/>
        <end position="49"/>
    </location>
</feature>
<gene>
    <name evidence="13" type="ORF">ACFP56_03200</name>
</gene>
<dbReference type="InterPro" id="IPR018764">
    <property type="entry name" value="RskA_C"/>
</dbReference>
<evidence type="ECO:0000256" key="2">
    <source>
        <dbReference type="ARBA" id="ARBA00004236"/>
    </source>
</evidence>
<dbReference type="Proteomes" id="UP001596233">
    <property type="component" value="Unassembled WGS sequence"/>
</dbReference>
<keyword evidence="4" id="KW-0812">Transmembrane</keyword>
<organism evidence="13 14">
    <name type="scientific">Paenibacillus septentrionalis</name>
    <dbReference type="NCBI Taxonomy" id="429342"/>
    <lineage>
        <taxon>Bacteria</taxon>
        <taxon>Bacillati</taxon>
        <taxon>Bacillota</taxon>
        <taxon>Bacilli</taxon>
        <taxon>Bacillales</taxon>
        <taxon>Paenibacillaceae</taxon>
        <taxon>Paenibacillus</taxon>
    </lineage>
</organism>
<comment type="caution">
    <text evidence="13">The sequence shown here is derived from an EMBL/GenBank/DDBJ whole genome shotgun (WGS) entry which is preliminary data.</text>
</comment>
<evidence type="ECO:0000313" key="13">
    <source>
        <dbReference type="EMBL" id="MFC6331615.1"/>
    </source>
</evidence>
<evidence type="ECO:0000256" key="10">
    <source>
        <dbReference type="ARBA" id="ARBA00030803"/>
    </source>
</evidence>
<dbReference type="RefSeq" id="WP_379231041.1">
    <property type="nucleotide sequence ID" value="NZ_JBHSTE010000001.1"/>
</dbReference>
<dbReference type="EMBL" id="JBHSTE010000001">
    <property type="protein sequence ID" value="MFC6331615.1"/>
    <property type="molecule type" value="Genomic_DNA"/>
</dbReference>
<evidence type="ECO:0000259" key="11">
    <source>
        <dbReference type="Pfam" id="PF10099"/>
    </source>
</evidence>
<keyword evidence="14" id="KW-1185">Reference proteome</keyword>
<evidence type="ECO:0000259" key="12">
    <source>
        <dbReference type="Pfam" id="PF13490"/>
    </source>
</evidence>
<evidence type="ECO:0000256" key="6">
    <source>
        <dbReference type="ARBA" id="ARBA00023136"/>
    </source>
</evidence>
<dbReference type="InterPro" id="IPR041916">
    <property type="entry name" value="Anti_sigma_zinc_sf"/>
</dbReference>
<sequence length="270" mass="30525">MTVIHERSNQRYCTSGYIEEEWVDFVLGNLSHTKRQQLESHLESCAACRQQMEEWSAILAAEPMPSVSSSSSDLYAIDKEHIIADLPDQKHLLSLQRTVKQQARKLHLKRKLKEHKYIIAGAAAALLLLSITLKPLNDKLVTPEYVDDYVLHYEPGAASFVNAKESARYRVEAAEGQTGSGYIWMKEDWSEVFLWLENLPVIDRQDYQAWAVSGEVANSLGIIQTVGSEGHLYIQTPYHQPTDFISITVEPKGGSMVPTSKQIVLIVRQQ</sequence>
<dbReference type="InterPro" id="IPR027383">
    <property type="entry name" value="Znf_put"/>
</dbReference>
<keyword evidence="3" id="KW-1003">Cell membrane</keyword>
<name>A0ABW1V1K5_9BACL</name>
<keyword evidence="6" id="KW-0472">Membrane</keyword>
<proteinExistence type="inferred from homology"/>
<evidence type="ECO:0000256" key="5">
    <source>
        <dbReference type="ARBA" id="ARBA00022989"/>
    </source>
</evidence>
<dbReference type="Pfam" id="PF10099">
    <property type="entry name" value="RskA_C"/>
    <property type="match status" value="1"/>
</dbReference>
<dbReference type="Pfam" id="PF13490">
    <property type="entry name" value="zf-HC2"/>
    <property type="match status" value="1"/>
</dbReference>
<dbReference type="InterPro" id="IPR051474">
    <property type="entry name" value="Anti-sigma-K/W_factor"/>
</dbReference>
<feature type="domain" description="Anti-sigma K factor RskA C-terminal" evidence="11">
    <location>
        <begin position="120"/>
        <end position="262"/>
    </location>
</feature>
<comment type="similarity">
    <text evidence="7">Belongs to the zinc-associated anti-sigma factor (ZAS) superfamily. Anti-sigma-W factor family.</text>
</comment>
<keyword evidence="5" id="KW-1133">Transmembrane helix</keyword>